<evidence type="ECO:0000313" key="4">
    <source>
        <dbReference type="EMBL" id="MEC1177728.1"/>
    </source>
</evidence>
<dbReference type="GO" id="GO:0006260">
    <property type="term" value="P:DNA replication"/>
    <property type="evidence" value="ECO:0007669"/>
    <property type="project" value="InterPro"/>
</dbReference>
<dbReference type="CDD" id="cd04496">
    <property type="entry name" value="SSB_OBF"/>
    <property type="match status" value="1"/>
</dbReference>
<proteinExistence type="inferred from homology"/>
<comment type="subunit">
    <text evidence="2">Homotetramer.</text>
</comment>
<dbReference type="EMBL" id="JARSFG010000006">
    <property type="protein sequence ID" value="MEC1177728.1"/>
    <property type="molecule type" value="Genomic_DNA"/>
</dbReference>
<dbReference type="Pfam" id="PF00436">
    <property type="entry name" value="SSB"/>
    <property type="match status" value="1"/>
</dbReference>
<keyword evidence="5" id="KW-1185">Reference proteome</keyword>
<evidence type="ECO:0000313" key="5">
    <source>
        <dbReference type="Proteomes" id="UP001344888"/>
    </source>
</evidence>
<dbReference type="InterPro" id="IPR000424">
    <property type="entry name" value="Primosome_PriB/ssb"/>
</dbReference>
<gene>
    <name evidence="4" type="ORF">P9B03_04465</name>
</gene>
<dbReference type="Proteomes" id="UP001344888">
    <property type="component" value="Unassembled WGS sequence"/>
</dbReference>
<dbReference type="PANTHER" id="PTHR10302:SF27">
    <property type="entry name" value="SINGLE-STRANDED DNA-BINDING PROTEIN"/>
    <property type="match status" value="1"/>
</dbReference>
<dbReference type="Gene3D" id="2.40.50.140">
    <property type="entry name" value="Nucleic acid-binding proteins"/>
    <property type="match status" value="1"/>
</dbReference>
<evidence type="ECO:0000256" key="2">
    <source>
        <dbReference type="HAMAP-Rule" id="MF_00984"/>
    </source>
</evidence>
<organism evidence="4 5">
    <name type="scientific">Metasolibacillus meyeri</name>
    <dbReference type="NCBI Taxonomy" id="1071052"/>
    <lineage>
        <taxon>Bacteria</taxon>
        <taxon>Bacillati</taxon>
        <taxon>Bacillota</taxon>
        <taxon>Bacilli</taxon>
        <taxon>Bacillales</taxon>
        <taxon>Caryophanaceae</taxon>
        <taxon>Metasolibacillus</taxon>
    </lineage>
</organism>
<sequence length="139" mass="15578">MNQIGLVGRLTKDPQLRQLSDTKVQTSFVLAINRNYRNNKGSVDADYVLCVAWGRLAEHIVKYCGKGSLIGINGRLHTRSYMNKENNRVFTMDVVAESVRFYALKQSMPTSSEGGESNAESQHVTENFVLPEDTLPINI</sequence>
<dbReference type="PIRSF" id="PIRSF002070">
    <property type="entry name" value="SSB"/>
    <property type="match status" value="1"/>
</dbReference>
<reference evidence="4 5" key="1">
    <citation type="submission" date="2023-03" db="EMBL/GenBank/DDBJ databases">
        <title>Bacillus Genome Sequencing.</title>
        <authorList>
            <person name="Dunlap C."/>
        </authorList>
    </citation>
    <scope>NUCLEOTIDE SEQUENCE [LARGE SCALE GENOMIC DNA]</scope>
    <source>
        <strain evidence="4 5">B-59205</strain>
    </source>
</reference>
<accession>A0AAW9NU43</accession>
<evidence type="ECO:0000256" key="3">
    <source>
        <dbReference type="PIRNR" id="PIRNR002070"/>
    </source>
</evidence>
<dbReference type="NCBIfam" id="TIGR00621">
    <property type="entry name" value="ssb"/>
    <property type="match status" value="1"/>
</dbReference>
<dbReference type="SUPFAM" id="SSF50249">
    <property type="entry name" value="Nucleic acid-binding proteins"/>
    <property type="match status" value="1"/>
</dbReference>
<comment type="caution">
    <text evidence="4">The sequence shown here is derived from an EMBL/GenBank/DDBJ whole genome shotgun (WGS) entry which is preliminary data.</text>
</comment>
<name>A0AAW9NU43_9BACL</name>
<dbReference type="PROSITE" id="PS50935">
    <property type="entry name" value="SSB"/>
    <property type="match status" value="1"/>
</dbReference>
<dbReference type="GO" id="GO:0009295">
    <property type="term" value="C:nucleoid"/>
    <property type="evidence" value="ECO:0007669"/>
    <property type="project" value="TreeGrafter"/>
</dbReference>
<dbReference type="AlphaFoldDB" id="A0AAW9NU43"/>
<dbReference type="InterPro" id="IPR012340">
    <property type="entry name" value="NA-bd_OB-fold"/>
</dbReference>
<evidence type="ECO:0000256" key="1">
    <source>
        <dbReference type="ARBA" id="ARBA00023125"/>
    </source>
</evidence>
<dbReference type="InterPro" id="IPR011344">
    <property type="entry name" value="ssDNA-bd"/>
</dbReference>
<keyword evidence="1 2" id="KW-0238">DNA-binding</keyword>
<dbReference type="HAMAP" id="MF_00984">
    <property type="entry name" value="SSB"/>
    <property type="match status" value="1"/>
</dbReference>
<dbReference type="GO" id="GO:0003697">
    <property type="term" value="F:single-stranded DNA binding"/>
    <property type="evidence" value="ECO:0007669"/>
    <property type="project" value="UniProtKB-UniRule"/>
</dbReference>
<comment type="caution">
    <text evidence="2">Lacks conserved residue(s) required for the propagation of feature annotation.</text>
</comment>
<protein>
    <recommendedName>
        <fullName evidence="2 3">Single-stranded DNA-binding protein</fullName>
        <shortName evidence="2">SSB</shortName>
    </recommendedName>
</protein>
<dbReference type="PANTHER" id="PTHR10302">
    <property type="entry name" value="SINGLE-STRANDED DNA-BINDING PROTEIN"/>
    <property type="match status" value="1"/>
</dbReference>
<dbReference type="RefSeq" id="WP_326122176.1">
    <property type="nucleotide sequence ID" value="NZ_JARSFG010000006.1"/>
</dbReference>